<dbReference type="RefSeq" id="WP_285975909.1">
    <property type="nucleotide sequence ID" value="NZ_CP127221.1"/>
</dbReference>
<dbReference type="AlphaFoldDB" id="A0A9Y2B862"/>
<dbReference type="EMBL" id="CP127221">
    <property type="protein sequence ID" value="WIW95594.1"/>
    <property type="molecule type" value="Genomic_DNA"/>
</dbReference>
<evidence type="ECO:0000313" key="1">
    <source>
        <dbReference type="EMBL" id="WIW95594.1"/>
    </source>
</evidence>
<organism evidence="1 2">
    <name type="scientific">Altererythrobacter rubellus</name>
    <dbReference type="NCBI Taxonomy" id="2173831"/>
    <lineage>
        <taxon>Bacteria</taxon>
        <taxon>Pseudomonadati</taxon>
        <taxon>Pseudomonadota</taxon>
        <taxon>Alphaproteobacteria</taxon>
        <taxon>Sphingomonadales</taxon>
        <taxon>Erythrobacteraceae</taxon>
        <taxon>Altererythrobacter</taxon>
    </lineage>
</organism>
<evidence type="ECO:0000313" key="2">
    <source>
        <dbReference type="Proteomes" id="UP001231445"/>
    </source>
</evidence>
<reference evidence="1 2" key="1">
    <citation type="submission" date="2023-06" db="EMBL/GenBank/DDBJ databases">
        <title>Altererythrobacter rubellus NBRC 112769 genome.</title>
        <authorList>
            <person name="Zhang K."/>
        </authorList>
    </citation>
    <scope>NUCLEOTIDE SEQUENCE [LARGE SCALE GENOMIC DNA]</scope>
    <source>
        <strain evidence="1 2">NBRC 112769</strain>
    </source>
</reference>
<dbReference type="Proteomes" id="UP001231445">
    <property type="component" value="Chromosome"/>
</dbReference>
<keyword evidence="2" id="KW-1185">Reference proteome</keyword>
<proteinExistence type="predicted"/>
<sequence>MPESPFGAYWSAATHDLIQQIELDHEAWSSSWQKGNITIADGVGDIDFPNFIAQHPPIDTAQRKVIAPGYTTRPGEFQSPGDVD</sequence>
<dbReference type="KEGG" id="arue:QQX03_00325"/>
<accession>A0A9Y2B862</accession>
<gene>
    <name evidence="1" type="ORF">QQX03_00325</name>
</gene>
<name>A0A9Y2B862_9SPHN</name>
<protein>
    <submittedName>
        <fullName evidence="1">Uncharacterized protein</fullName>
    </submittedName>
</protein>